<dbReference type="PANTHER" id="PTHR10259">
    <property type="entry name" value="THIOPURINE S-METHYLTRANSFERASE"/>
    <property type="match status" value="1"/>
</dbReference>
<dbReference type="InterPro" id="IPR008854">
    <property type="entry name" value="TPMT"/>
</dbReference>
<accession>A0A267GCL8</accession>
<dbReference type="PANTHER" id="PTHR10259:SF11">
    <property type="entry name" value="THIOPURINE S-METHYLTRANSFERASE"/>
    <property type="match status" value="1"/>
</dbReference>
<keyword evidence="6" id="KW-1185">Reference proteome</keyword>
<keyword evidence="2" id="KW-0808">Transferase</keyword>
<dbReference type="PROSITE" id="PS51585">
    <property type="entry name" value="SAM_MT_TPMT"/>
    <property type="match status" value="1"/>
</dbReference>
<feature type="non-terminal residue" evidence="5">
    <location>
        <position position="1"/>
    </location>
</feature>
<reference evidence="5 6" key="1">
    <citation type="submission" date="2017-06" db="EMBL/GenBank/DDBJ databases">
        <title>A platform for efficient transgenesis in Macrostomum lignano, a flatworm model organism for stem cell research.</title>
        <authorList>
            <person name="Berezikov E."/>
        </authorList>
    </citation>
    <scope>NUCLEOTIDE SEQUENCE [LARGE SCALE GENOMIC DNA]</scope>
    <source>
        <strain evidence="5">DV1</strain>
        <tissue evidence="5">Whole organism</tissue>
    </source>
</reference>
<dbReference type="Gene3D" id="3.40.50.150">
    <property type="entry name" value="Vaccinia Virus protein VP39"/>
    <property type="match status" value="1"/>
</dbReference>
<dbReference type="Proteomes" id="UP000215902">
    <property type="component" value="Unassembled WGS sequence"/>
</dbReference>
<proteinExistence type="predicted"/>
<evidence type="ECO:0008006" key="7">
    <source>
        <dbReference type="Google" id="ProtNLM"/>
    </source>
</evidence>
<dbReference type="OrthoDB" id="276151at2759"/>
<gene>
    <name evidence="5" type="ORF">BOX15_Mlig031764g3</name>
</gene>
<sequence length="126" mass="13763">KMSDQSAMDSRSTSLDNWKDQIWAEGQIGFHQEVVTPALVKWWSQAVSQLPEGKRDAVSVLVPLCGASRDLAWLLARPEVSSVCGIEISELALQRLLSENPQIGDDPSRRRPLVPASIAGRARTAG</sequence>
<dbReference type="Pfam" id="PF05724">
    <property type="entry name" value="TPMT"/>
    <property type="match status" value="1"/>
</dbReference>
<dbReference type="GO" id="GO:0008119">
    <property type="term" value="F:thiopurine S-methyltransferase activity"/>
    <property type="evidence" value="ECO:0007669"/>
    <property type="project" value="TreeGrafter"/>
</dbReference>
<evidence type="ECO:0000256" key="2">
    <source>
        <dbReference type="ARBA" id="ARBA00022679"/>
    </source>
</evidence>
<evidence type="ECO:0000256" key="3">
    <source>
        <dbReference type="ARBA" id="ARBA00022691"/>
    </source>
</evidence>
<keyword evidence="3" id="KW-0949">S-adenosyl-L-methionine</keyword>
<dbReference type="InterPro" id="IPR029063">
    <property type="entry name" value="SAM-dependent_MTases_sf"/>
</dbReference>
<dbReference type="AlphaFoldDB" id="A0A267GCL8"/>
<name>A0A267GCL8_9PLAT</name>
<protein>
    <recommendedName>
        <fullName evidence="7">Thiopurine S-methyltransferase</fullName>
    </recommendedName>
</protein>
<organism evidence="5 6">
    <name type="scientific">Macrostomum lignano</name>
    <dbReference type="NCBI Taxonomy" id="282301"/>
    <lineage>
        <taxon>Eukaryota</taxon>
        <taxon>Metazoa</taxon>
        <taxon>Spiralia</taxon>
        <taxon>Lophotrochozoa</taxon>
        <taxon>Platyhelminthes</taxon>
        <taxon>Rhabditophora</taxon>
        <taxon>Macrostomorpha</taxon>
        <taxon>Macrostomida</taxon>
        <taxon>Macrostomidae</taxon>
        <taxon>Macrostomum</taxon>
    </lineage>
</organism>
<feature type="region of interest" description="Disordered" evidence="4">
    <location>
        <begin position="100"/>
        <end position="126"/>
    </location>
</feature>
<dbReference type="STRING" id="282301.A0A267GCL8"/>
<evidence type="ECO:0000256" key="1">
    <source>
        <dbReference type="ARBA" id="ARBA00022603"/>
    </source>
</evidence>
<evidence type="ECO:0000256" key="4">
    <source>
        <dbReference type="SAM" id="MobiDB-lite"/>
    </source>
</evidence>
<dbReference type="GO" id="GO:0032259">
    <property type="term" value="P:methylation"/>
    <property type="evidence" value="ECO:0007669"/>
    <property type="project" value="UniProtKB-KW"/>
</dbReference>
<evidence type="ECO:0000313" key="5">
    <source>
        <dbReference type="EMBL" id="PAA83770.1"/>
    </source>
</evidence>
<dbReference type="EMBL" id="NIVC01000406">
    <property type="protein sequence ID" value="PAA83770.1"/>
    <property type="molecule type" value="Genomic_DNA"/>
</dbReference>
<dbReference type="SUPFAM" id="SSF53335">
    <property type="entry name" value="S-adenosyl-L-methionine-dependent methyltransferases"/>
    <property type="match status" value="1"/>
</dbReference>
<comment type="caution">
    <text evidence="5">The sequence shown here is derived from an EMBL/GenBank/DDBJ whole genome shotgun (WGS) entry which is preliminary data.</text>
</comment>
<evidence type="ECO:0000313" key="6">
    <source>
        <dbReference type="Proteomes" id="UP000215902"/>
    </source>
</evidence>
<keyword evidence="1" id="KW-0489">Methyltransferase</keyword>